<evidence type="ECO:0008006" key="4">
    <source>
        <dbReference type="Google" id="ProtNLM"/>
    </source>
</evidence>
<accession>A0A370WU52</accession>
<evidence type="ECO:0000256" key="1">
    <source>
        <dbReference type="SAM" id="SignalP"/>
    </source>
</evidence>
<dbReference type="AlphaFoldDB" id="A0A370WU52"/>
<dbReference type="Gene3D" id="2.120.10.30">
    <property type="entry name" value="TolB, C-terminal domain"/>
    <property type="match status" value="2"/>
</dbReference>
<dbReference type="RefSeq" id="WP_115496681.1">
    <property type="nucleotide sequence ID" value="NZ_QRBE01000011.1"/>
</dbReference>
<dbReference type="Proteomes" id="UP000254258">
    <property type="component" value="Unassembled WGS sequence"/>
</dbReference>
<name>A0A370WU52_9GAMM</name>
<sequence length="359" mass="38182">MTHSPLKRKLVHAMAVAVAVGGTAIGSLYAQAAIAQDDNGHILIADQFNNRVIEVDRATHKVIWHFGNGSDLPGPHSVVGVNDAERFGPFTLISGTGTPPGFPGCSDTVNGCPDNRVFIVDPHGNIIWQYGQAGVTGAGPNQLNTPVQALFLISFPHHPGPHVLIADQGNQRVILVGAHHHIDWQYGTTGVSGNGPNQLNSPNSGEVLANGHILIADESNNRVIEVTTDHKLVKQFTAGGTISGAAFASRLPNGDTLISDANNNRIVEVNGNDHIVWQYATNTQPGSNPSPAPTRAVRLRNGDTLISDQFNNRVIQITKAKKIVFQQGELNVAGDGFNQLNGPYDAKQIGDFTGLTPPF</sequence>
<dbReference type="OrthoDB" id="264813at2"/>
<evidence type="ECO:0000313" key="2">
    <source>
        <dbReference type="EMBL" id="RDS79674.1"/>
    </source>
</evidence>
<keyword evidence="3" id="KW-1185">Reference proteome</keyword>
<protein>
    <recommendedName>
        <fullName evidence="4">Bulb-type lectin domain-containing protein</fullName>
    </recommendedName>
</protein>
<evidence type="ECO:0000313" key="3">
    <source>
        <dbReference type="Proteomes" id="UP000254258"/>
    </source>
</evidence>
<reference evidence="2 3" key="1">
    <citation type="submission" date="2018-07" db="EMBL/GenBank/DDBJ databases">
        <title>Dyella monticola sp. nov. and Dyella psychrodurans sp. nov. isolated from monsoon evergreen broad-leaved forest soil of Dinghu Mountain, China.</title>
        <authorList>
            <person name="Gao Z."/>
            <person name="Qiu L."/>
        </authorList>
    </citation>
    <scope>NUCLEOTIDE SEQUENCE [LARGE SCALE GENOMIC DNA]</scope>
    <source>
        <strain evidence="2 3">4G-K06</strain>
    </source>
</reference>
<proteinExistence type="predicted"/>
<feature type="signal peptide" evidence="1">
    <location>
        <begin position="1"/>
        <end position="32"/>
    </location>
</feature>
<organism evidence="2 3">
    <name type="scientific">Dyella monticola</name>
    <dbReference type="NCBI Taxonomy" id="1927958"/>
    <lineage>
        <taxon>Bacteria</taxon>
        <taxon>Pseudomonadati</taxon>
        <taxon>Pseudomonadota</taxon>
        <taxon>Gammaproteobacteria</taxon>
        <taxon>Lysobacterales</taxon>
        <taxon>Rhodanobacteraceae</taxon>
        <taxon>Dyella</taxon>
    </lineage>
</organism>
<dbReference type="SUPFAM" id="SSF101898">
    <property type="entry name" value="NHL repeat"/>
    <property type="match status" value="1"/>
</dbReference>
<comment type="caution">
    <text evidence="2">The sequence shown here is derived from an EMBL/GenBank/DDBJ whole genome shotgun (WGS) entry which is preliminary data.</text>
</comment>
<keyword evidence="1" id="KW-0732">Signal</keyword>
<dbReference type="InterPro" id="IPR011042">
    <property type="entry name" value="6-blade_b-propeller_TolB-like"/>
</dbReference>
<feature type="chain" id="PRO_5016903337" description="Bulb-type lectin domain-containing protein" evidence="1">
    <location>
        <begin position="33"/>
        <end position="359"/>
    </location>
</feature>
<dbReference type="EMBL" id="QRBE01000011">
    <property type="protein sequence ID" value="RDS79674.1"/>
    <property type="molecule type" value="Genomic_DNA"/>
</dbReference>
<gene>
    <name evidence="2" type="ORF">DWU98_16545</name>
</gene>